<reference evidence="9" key="1">
    <citation type="journal article" date="2019" name="Int. J. Syst. Evol. Microbiol.">
        <title>The Global Catalogue of Microorganisms (GCM) 10K type strain sequencing project: providing services to taxonomists for standard genome sequencing and annotation.</title>
        <authorList>
            <consortium name="The Broad Institute Genomics Platform"/>
            <consortium name="The Broad Institute Genome Sequencing Center for Infectious Disease"/>
            <person name="Wu L."/>
            <person name="Ma J."/>
        </authorList>
    </citation>
    <scope>NUCLEOTIDE SEQUENCE [LARGE SCALE GENOMIC DNA]</scope>
    <source>
        <strain evidence="9">JCM 14545</strain>
    </source>
</reference>
<evidence type="ECO:0000256" key="1">
    <source>
        <dbReference type="ARBA" id="ARBA00004141"/>
    </source>
</evidence>
<comment type="caution">
    <text evidence="8">The sequence shown here is derived from an EMBL/GenBank/DDBJ whole genome shotgun (WGS) entry which is preliminary data.</text>
</comment>
<keyword evidence="3 6" id="KW-1133">Transmembrane helix</keyword>
<evidence type="ECO:0000313" key="9">
    <source>
        <dbReference type="Proteomes" id="UP001501116"/>
    </source>
</evidence>
<comment type="similarity">
    <text evidence="6">Belongs to the ABC-2 integral membrane protein family.</text>
</comment>
<accession>A0ABP5EB19</accession>
<feature type="transmembrane region" description="Helical" evidence="6">
    <location>
        <begin position="247"/>
        <end position="269"/>
    </location>
</feature>
<keyword evidence="5" id="KW-0046">Antibiotic resistance</keyword>
<feature type="transmembrane region" description="Helical" evidence="6">
    <location>
        <begin position="71"/>
        <end position="93"/>
    </location>
</feature>
<evidence type="ECO:0000256" key="3">
    <source>
        <dbReference type="ARBA" id="ARBA00022989"/>
    </source>
</evidence>
<evidence type="ECO:0000259" key="7">
    <source>
        <dbReference type="PROSITE" id="PS51012"/>
    </source>
</evidence>
<evidence type="ECO:0000256" key="2">
    <source>
        <dbReference type="ARBA" id="ARBA00022692"/>
    </source>
</evidence>
<keyword evidence="9" id="KW-1185">Reference proteome</keyword>
<dbReference type="Pfam" id="PF01061">
    <property type="entry name" value="ABC2_membrane"/>
    <property type="match status" value="1"/>
</dbReference>
<keyword evidence="6" id="KW-1003">Cell membrane</keyword>
<proteinExistence type="inferred from homology"/>
<comment type="subcellular location">
    <subcellularLocation>
        <location evidence="6">Cell membrane</location>
        <topology evidence="6">Multi-pass membrane protein</topology>
    </subcellularLocation>
    <subcellularLocation>
        <location evidence="1">Membrane</location>
        <topology evidence="1">Multi-pass membrane protein</topology>
    </subcellularLocation>
</comment>
<dbReference type="PROSITE" id="PS51012">
    <property type="entry name" value="ABC_TM2"/>
    <property type="match status" value="1"/>
</dbReference>
<evidence type="ECO:0000256" key="5">
    <source>
        <dbReference type="ARBA" id="ARBA00023251"/>
    </source>
</evidence>
<feature type="domain" description="ABC transmembrane type-2" evidence="7">
    <location>
        <begin position="35"/>
        <end position="272"/>
    </location>
</feature>
<sequence length="276" mass="29120">MTTIAPPATTALPGTLRLGLARGRVELAQFFRQKEHVAFTFALPAFLMVLLGSIFKGVYEGTGITASQVLAAGMVGAGIISTSFNSMGIGVVADRESGALKRLRGTPIPAAAYFIGKVVQVAVASLAEAVLMLVVAITMFGLELPSGAENWLTFAWVFVLGTFACALLGIALSAIARSVNAATAVMNLVFIGLQFISGVFVTPITALPKVMVDIASFFPVKWICQGFRSVFLPAEMSGYEMAGSWELGTVALVLGAWCVAGLALCALTFRWTNRER</sequence>
<keyword evidence="4 6" id="KW-0472">Membrane</keyword>
<keyword evidence="6" id="KW-0813">Transport</keyword>
<feature type="transmembrane region" description="Helical" evidence="6">
    <location>
        <begin position="154"/>
        <end position="176"/>
    </location>
</feature>
<feature type="transmembrane region" description="Helical" evidence="6">
    <location>
        <begin position="37"/>
        <end position="59"/>
    </location>
</feature>
<feature type="transmembrane region" description="Helical" evidence="6">
    <location>
        <begin position="114"/>
        <end position="142"/>
    </location>
</feature>
<evidence type="ECO:0000256" key="4">
    <source>
        <dbReference type="ARBA" id="ARBA00023136"/>
    </source>
</evidence>
<evidence type="ECO:0000256" key="6">
    <source>
        <dbReference type="RuleBase" id="RU361157"/>
    </source>
</evidence>
<dbReference type="EMBL" id="BAAANN010000084">
    <property type="protein sequence ID" value="GAA1994661.1"/>
    <property type="molecule type" value="Genomic_DNA"/>
</dbReference>
<organism evidence="8 9">
    <name type="scientific">Amycolatopsis minnesotensis</name>
    <dbReference type="NCBI Taxonomy" id="337894"/>
    <lineage>
        <taxon>Bacteria</taxon>
        <taxon>Bacillati</taxon>
        <taxon>Actinomycetota</taxon>
        <taxon>Actinomycetes</taxon>
        <taxon>Pseudonocardiales</taxon>
        <taxon>Pseudonocardiaceae</taxon>
        <taxon>Amycolatopsis</taxon>
    </lineage>
</organism>
<dbReference type="InterPro" id="IPR000412">
    <property type="entry name" value="ABC_2_transport"/>
</dbReference>
<protein>
    <recommendedName>
        <fullName evidence="6">Transport permease protein</fullName>
    </recommendedName>
</protein>
<dbReference type="InterPro" id="IPR013525">
    <property type="entry name" value="ABC2_TM"/>
</dbReference>
<dbReference type="PIRSF" id="PIRSF006648">
    <property type="entry name" value="DrrB"/>
    <property type="match status" value="1"/>
</dbReference>
<keyword evidence="2 6" id="KW-0812">Transmembrane</keyword>
<name>A0ABP5EB19_9PSEU</name>
<dbReference type="InterPro" id="IPR051784">
    <property type="entry name" value="Nod_factor_ABC_transporter"/>
</dbReference>
<dbReference type="PANTHER" id="PTHR43229:SF2">
    <property type="entry name" value="NODULATION PROTEIN J"/>
    <property type="match status" value="1"/>
</dbReference>
<dbReference type="Proteomes" id="UP001501116">
    <property type="component" value="Unassembled WGS sequence"/>
</dbReference>
<dbReference type="InterPro" id="IPR047817">
    <property type="entry name" value="ABC2_TM_bact-type"/>
</dbReference>
<dbReference type="PANTHER" id="PTHR43229">
    <property type="entry name" value="NODULATION PROTEIN J"/>
    <property type="match status" value="1"/>
</dbReference>
<gene>
    <name evidence="8" type="ORF">GCM10009754_87460</name>
</gene>
<feature type="transmembrane region" description="Helical" evidence="6">
    <location>
        <begin position="188"/>
        <end position="207"/>
    </location>
</feature>
<dbReference type="RefSeq" id="WP_425546621.1">
    <property type="nucleotide sequence ID" value="NZ_BAAANN010000084.1"/>
</dbReference>
<evidence type="ECO:0000313" key="8">
    <source>
        <dbReference type="EMBL" id="GAA1994661.1"/>
    </source>
</evidence>